<dbReference type="SUPFAM" id="SSF142433">
    <property type="entry name" value="CinA-like"/>
    <property type="match status" value="1"/>
</dbReference>
<dbReference type="PANTHER" id="PTHR13939:SF0">
    <property type="entry name" value="NMN AMIDOHYDROLASE-LIKE PROTEIN YFAY"/>
    <property type="match status" value="1"/>
</dbReference>
<dbReference type="Gene3D" id="3.30.70.2860">
    <property type="match status" value="1"/>
</dbReference>
<protein>
    <recommendedName>
        <fullName evidence="1">Putative competence-damage inducible protein</fullName>
    </recommendedName>
</protein>
<dbReference type="Gene3D" id="3.40.980.10">
    <property type="entry name" value="MoaB/Mog-like domain"/>
    <property type="match status" value="1"/>
</dbReference>
<dbReference type="PIRSF" id="PIRSF006728">
    <property type="entry name" value="CinA"/>
    <property type="match status" value="1"/>
</dbReference>
<evidence type="ECO:0000256" key="1">
    <source>
        <dbReference type="HAMAP-Rule" id="MF_00226"/>
    </source>
</evidence>
<dbReference type="PANTHER" id="PTHR13939">
    <property type="entry name" value="NICOTINAMIDE-NUCLEOTIDE AMIDOHYDROLASE PNCC"/>
    <property type="match status" value="1"/>
</dbReference>
<feature type="domain" description="MoaB/Mog" evidence="2">
    <location>
        <begin position="4"/>
        <end position="171"/>
    </location>
</feature>
<dbReference type="Pfam" id="PF18146">
    <property type="entry name" value="CinA_KH"/>
    <property type="match status" value="1"/>
</dbReference>
<sequence>MTVELISVGTEILMGNIVNTNAAFLSAQCVALGLSCYHQSVVGDNEGRMEEAMQTALSRSELVLISGGLGPTRDDLTKEVAAKVMEKKLVMDMRTRDRIQAYFDRIKRPDITENNWKQAVVPEGAIVLDNDNGTAPGLILEKEGKAMILLPGPPGELLPLFQKKVRPYLEQLQEEKMYSCMVKICSVGESRAETMVADLLEGQTNPTIAPYAKTGEVHFRITAREKTQEAAELLMEPVLKEMKRRFGSRIYTVREEETLEEVVVRLLEQGRLTITTVESCTGGLLSGQLVNVPGASKVLERGFVTYSNEAKIQMVGVSPVTLEEMGAVSQETAEEMAEGGRKAAGADVGISITGVAGPGGGTEEKPVGMVCMACSIRGEIRRETFYFSGDREKIRKSSVVQGLNLIREELLKYLEGQISGESA</sequence>
<comment type="caution">
    <text evidence="3">The sequence shown here is derived from an EMBL/GenBank/DDBJ whole genome shotgun (WGS) entry which is preliminary data.</text>
</comment>
<dbReference type="NCBIfam" id="TIGR00200">
    <property type="entry name" value="cinA_nterm"/>
    <property type="match status" value="1"/>
</dbReference>
<dbReference type="RefSeq" id="WP_154478713.1">
    <property type="nucleotide sequence ID" value="NZ_VULY01000018.1"/>
</dbReference>
<evidence type="ECO:0000313" key="4">
    <source>
        <dbReference type="Proteomes" id="UP000434409"/>
    </source>
</evidence>
<gene>
    <name evidence="1" type="primary">cinA</name>
    <name evidence="3" type="ORF">FYJ34_11300</name>
</gene>
<dbReference type="InterPro" id="IPR036653">
    <property type="entry name" value="CinA-like_C"/>
</dbReference>
<dbReference type="Pfam" id="PF00994">
    <property type="entry name" value="MoCF_biosynth"/>
    <property type="match status" value="1"/>
</dbReference>
<keyword evidence="4" id="KW-1185">Reference proteome</keyword>
<dbReference type="Gene3D" id="3.90.950.20">
    <property type="entry name" value="CinA-like"/>
    <property type="match status" value="1"/>
</dbReference>
<dbReference type="NCBIfam" id="TIGR00199">
    <property type="entry name" value="PncC_domain"/>
    <property type="match status" value="1"/>
</dbReference>
<evidence type="ECO:0000313" key="3">
    <source>
        <dbReference type="EMBL" id="MSR94829.1"/>
    </source>
</evidence>
<dbReference type="AlphaFoldDB" id="A0A6N7V2L0"/>
<dbReference type="Proteomes" id="UP000434409">
    <property type="component" value="Unassembled WGS sequence"/>
</dbReference>
<dbReference type="InterPro" id="IPR008136">
    <property type="entry name" value="CinA_C"/>
</dbReference>
<reference evidence="3 4" key="1">
    <citation type="submission" date="2019-08" db="EMBL/GenBank/DDBJ databases">
        <title>In-depth cultivation of the pig gut microbiome towards novel bacterial diversity and tailored functional studies.</title>
        <authorList>
            <person name="Wylensek D."/>
            <person name="Hitch T.C.A."/>
            <person name="Clavel T."/>
        </authorList>
    </citation>
    <scope>NUCLEOTIDE SEQUENCE [LARGE SCALE GENOMIC DNA]</scope>
    <source>
        <strain evidence="3 4">68-1-5</strain>
    </source>
</reference>
<dbReference type="EMBL" id="VULY01000018">
    <property type="protein sequence ID" value="MSR94829.1"/>
    <property type="molecule type" value="Genomic_DNA"/>
</dbReference>
<comment type="similarity">
    <text evidence="1">Belongs to the CinA family.</text>
</comment>
<dbReference type="HAMAP" id="MF_00226_B">
    <property type="entry name" value="CinA_B"/>
    <property type="match status" value="1"/>
</dbReference>
<evidence type="ECO:0000259" key="2">
    <source>
        <dbReference type="SMART" id="SM00852"/>
    </source>
</evidence>
<dbReference type="CDD" id="cd00885">
    <property type="entry name" value="cinA"/>
    <property type="match status" value="1"/>
</dbReference>
<dbReference type="InterPro" id="IPR050101">
    <property type="entry name" value="CinA"/>
</dbReference>
<organism evidence="3 4">
    <name type="scientific">Suipraeoptans intestinalis</name>
    <dbReference type="NCBI Taxonomy" id="2606628"/>
    <lineage>
        <taxon>Bacteria</taxon>
        <taxon>Bacillati</taxon>
        <taxon>Bacillota</taxon>
        <taxon>Clostridia</taxon>
        <taxon>Lachnospirales</taxon>
        <taxon>Lachnospiraceae</taxon>
        <taxon>Suipraeoptans</taxon>
    </lineage>
</organism>
<dbReference type="SUPFAM" id="SSF53218">
    <property type="entry name" value="Molybdenum cofactor biosynthesis proteins"/>
    <property type="match status" value="1"/>
</dbReference>
<name>A0A6N7V2L0_9FIRM</name>
<proteinExistence type="inferred from homology"/>
<dbReference type="NCBIfam" id="NF001813">
    <property type="entry name" value="PRK00549.1"/>
    <property type="match status" value="1"/>
</dbReference>
<dbReference type="InterPro" id="IPR041424">
    <property type="entry name" value="CinA_KH"/>
</dbReference>
<accession>A0A6N7V2L0</accession>
<dbReference type="InterPro" id="IPR001453">
    <property type="entry name" value="MoaB/Mog_dom"/>
</dbReference>
<dbReference type="InterPro" id="IPR036425">
    <property type="entry name" value="MoaB/Mog-like_dom_sf"/>
</dbReference>
<dbReference type="InterPro" id="IPR008135">
    <property type="entry name" value="Competence-induced_CinA"/>
</dbReference>
<dbReference type="Pfam" id="PF02464">
    <property type="entry name" value="CinA"/>
    <property type="match status" value="1"/>
</dbReference>
<dbReference type="SMART" id="SM00852">
    <property type="entry name" value="MoCF_biosynth"/>
    <property type="match status" value="1"/>
</dbReference>